<dbReference type="AlphaFoldDB" id="A0A3D4VC26"/>
<keyword evidence="1" id="KW-0732">Signal</keyword>
<feature type="signal peptide" evidence="1">
    <location>
        <begin position="1"/>
        <end position="22"/>
    </location>
</feature>
<evidence type="ECO:0000313" key="3">
    <source>
        <dbReference type="Proteomes" id="UP000264071"/>
    </source>
</evidence>
<dbReference type="EMBL" id="DPIY01000010">
    <property type="protein sequence ID" value="HCT58168.1"/>
    <property type="molecule type" value="Genomic_DNA"/>
</dbReference>
<protein>
    <submittedName>
        <fullName evidence="2">Uncharacterized protein</fullName>
    </submittedName>
</protein>
<evidence type="ECO:0000256" key="1">
    <source>
        <dbReference type="SAM" id="SignalP"/>
    </source>
</evidence>
<feature type="chain" id="PRO_5017742081" evidence="1">
    <location>
        <begin position="23"/>
        <end position="162"/>
    </location>
</feature>
<proteinExistence type="predicted"/>
<accession>A0A3D4VC26</accession>
<comment type="caution">
    <text evidence="2">The sequence shown here is derived from an EMBL/GenBank/DDBJ whole genome shotgun (WGS) entry which is preliminary data.</text>
</comment>
<reference evidence="2 3" key="1">
    <citation type="journal article" date="2018" name="Nat. Biotechnol.">
        <title>A standardized bacterial taxonomy based on genome phylogeny substantially revises the tree of life.</title>
        <authorList>
            <person name="Parks D.H."/>
            <person name="Chuvochina M."/>
            <person name="Waite D.W."/>
            <person name="Rinke C."/>
            <person name="Skarshewski A."/>
            <person name="Chaumeil P.A."/>
            <person name="Hugenholtz P."/>
        </authorList>
    </citation>
    <scope>NUCLEOTIDE SEQUENCE [LARGE SCALE GENOMIC DNA]</scope>
    <source>
        <strain evidence="2">UBA8844</strain>
    </source>
</reference>
<gene>
    <name evidence="2" type="ORF">DGD08_13265</name>
</gene>
<sequence length="162" mass="17929">MVGSLSLRTMACLLASSALLSACEHPIAVVTPHAEVAELMLTDSTDASIMVRTTDNRTWSGGPLVLCDGQVRTFIPHALDFRGMPVDLVSRRDLDVRGESEDPLVTWEPLRGRGRLIPLAPGTTRVRFLIWHETHADLVTPWLDVQVRPAGQCQMSRFLEMV</sequence>
<name>A0A3D4VC26_9BACT</name>
<organism evidence="2 3">
    <name type="scientific">Gemmatimonas aurantiaca</name>
    <dbReference type="NCBI Taxonomy" id="173480"/>
    <lineage>
        <taxon>Bacteria</taxon>
        <taxon>Pseudomonadati</taxon>
        <taxon>Gemmatimonadota</taxon>
        <taxon>Gemmatimonadia</taxon>
        <taxon>Gemmatimonadales</taxon>
        <taxon>Gemmatimonadaceae</taxon>
        <taxon>Gemmatimonas</taxon>
    </lineage>
</organism>
<evidence type="ECO:0000313" key="2">
    <source>
        <dbReference type="EMBL" id="HCT58168.1"/>
    </source>
</evidence>
<dbReference type="Proteomes" id="UP000264071">
    <property type="component" value="Unassembled WGS sequence"/>
</dbReference>